<feature type="transmembrane region" description="Helical" evidence="1">
    <location>
        <begin position="47"/>
        <end position="72"/>
    </location>
</feature>
<dbReference type="Proteomes" id="UP001362999">
    <property type="component" value="Unassembled WGS sequence"/>
</dbReference>
<sequence length="249" mass="28222">MASTPENVKLWIGPIFAGTTLNIFVFGICAAKFTTYFVSARRRQDTLIIRILVVWEFLLSVFCAVVSAYFVWLYLVENQFNPAFLASAPWPLTTVPLLSGLSHCPVQIFMAHRRLLFVLMAFFTFSNDVLRLRTSVLAFGLKFDQGSRLTPVVDSWLVVNDLIVTLPLIYYLHKSRTGFNKTNHLITRLICSALESAVFATFFSTVSPRTGFYLMFSQPMGRIYTSVPLATLSAGSHPLLGARYYRYRN</sequence>
<evidence type="ECO:0000256" key="1">
    <source>
        <dbReference type="SAM" id="Phobius"/>
    </source>
</evidence>
<feature type="transmembrane region" description="Helical" evidence="1">
    <location>
        <begin position="223"/>
        <end position="245"/>
    </location>
</feature>
<dbReference type="EMBL" id="JAWWNJ010000156">
    <property type="protein sequence ID" value="KAK6980834.1"/>
    <property type="molecule type" value="Genomic_DNA"/>
</dbReference>
<evidence type="ECO:0000259" key="2">
    <source>
        <dbReference type="Pfam" id="PF20152"/>
    </source>
</evidence>
<feature type="transmembrane region" description="Helical" evidence="1">
    <location>
        <begin position="84"/>
        <end position="103"/>
    </location>
</feature>
<dbReference type="InterPro" id="IPR045339">
    <property type="entry name" value="DUF6534"/>
</dbReference>
<feature type="transmembrane region" description="Helical" evidence="1">
    <location>
        <begin position="115"/>
        <end position="133"/>
    </location>
</feature>
<comment type="caution">
    <text evidence="3">The sequence shown here is derived from an EMBL/GenBank/DDBJ whole genome shotgun (WGS) entry which is preliminary data.</text>
</comment>
<evidence type="ECO:0000313" key="3">
    <source>
        <dbReference type="EMBL" id="KAK6980834.1"/>
    </source>
</evidence>
<name>A0AAV9ZFA1_9AGAR</name>
<gene>
    <name evidence="3" type="ORF">R3P38DRAFT_3334138</name>
</gene>
<dbReference type="AlphaFoldDB" id="A0AAV9ZFA1"/>
<proteinExistence type="predicted"/>
<feature type="transmembrane region" description="Helical" evidence="1">
    <location>
        <begin position="12"/>
        <end position="35"/>
    </location>
</feature>
<keyword evidence="1" id="KW-0812">Transmembrane</keyword>
<keyword evidence="1" id="KW-0472">Membrane</keyword>
<dbReference type="Pfam" id="PF20152">
    <property type="entry name" value="DUF6534"/>
    <property type="match status" value="1"/>
</dbReference>
<feature type="domain" description="DUF6534" evidence="2">
    <location>
        <begin position="158"/>
        <end position="234"/>
    </location>
</feature>
<evidence type="ECO:0000313" key="4">
    <source>
        <dbReference type="Proteomes" id="UP001362999"/>
    </source>
</evidence>
<dbReference type="PANTHER" id="PTHR40465">
    <property type="entry name" value="CHROMOSOME 1, WHOLE GENOME SHOTGUN SEQUENCE"/>
    <property type="match status" value="1"/>
</dbReference>
<keyword evidence="1" id="KW-1133">Transmembrane helix</keyword>
<keyword evidence="4" id="KW-1185">Reference proteome</keyword>
<dbReference type="PANTHER" id="PTHR40465:SF1">
    <property type="entry name" value="DUF6534 DOMAIN-CONTAINING PROTEIN"/>
    <property type="match status" value="1"/>
</dbReference>
<feature type="transmembrane region" description="Helical" evidence="1">
    <location>
        <begin position="185"/>
        <end position="203"/>
    </location>
</feature>
<accession>A0AAV9ZFA1</accession>
<reference evidence="3 4" key="1">
    <citation type="journal article" date="2024" name="J Genomics">
        <title>Draft genome sequencing and assembly of Favolaschia claudopus CIRM-BRFM 2984 isolated from oak limbs.</title>
        <authorList>
            <person name="Navarro D."/>
            <person name="Drula E."/>
            <person name="Chaduli D."/>
            <person name="Cazenave R."/>
            <person name="Ahrendt S."/>
            <person name="Wang J."/>
            <person name="Lipzen A."/>
            <person name="Daum C."/>
            <person name="Barry K."/>
            <person name="Grigoriev I.V."/>
            <person name="Favel A."/>
            <person name="Rosso M.N."/>
            <person name="Martin F."/>
        </authorList>
    </citation>
    <scope>NUCLEOTIDE SEQUENCE [LARGE SCALE GENOMIC DNA]</scope>
    <source>
        <strain evidence="3 4">CIRM-BRFM 2984</strain>
    </source>
</reference>
<organism evidence="3 4">
    <name type="scientific">Favolaschia claudopus</name>
    <dbReference type="NCBI Taxonomy" id="2862362"/>
    <lineage>
        <taxon>Eukaryota</taxon>
        <taxon>Fungi</taxon>
        <taxon>Dikarya</taxon>
        <taxon>Basidiomycota</taxon>
        <taxon>Agaricomycotina</taxon>
        <taxon>Agaricomycetes</taxon>
        <taxon>Agaricomycetidae</taxon>
        <taxon>Agaricales</taxon>
        <taxon>Marasmiineae</taxon>
        <taxon>Mycenaceae</taxon>
        <taxon>Favolaschia</taxon>
    </lineage>
</organism>
<protein>
    <recommendedName>
        <fullName evidence="2">DUF6534 domain-containing protein</fullName>
    </recommendedName>
</protein>
<feature type="transmembrane region" description="Helical" evidence="1">
    <location>
        <begin position="153"/>
        <end position="173"/>
    </location>
</feature>